<evidence type="ECO:0000256" key="2">
    <source>
        <dbReference type="ARBA" id="ARBA00011903"/>
    </source>
</evidence>
<feature type="domain" description="AAA" evidence="9">
    <location>
        <begin position="47"/>
        <end position="191"/>
    </location>
</feature>
<dbReference type="PANTHER" id="PTHR32309:SF13">
    <property type="entry name" value="FERRIC ENTEROBACTIN TRANSPORT PROTEIN FEPE"/>
    <property type="match status" value="1"/>
</dbReference>
<gene>
    <name evidence="10" type="ORF">H8704_03240</name>
</gene>
<accession>A0ABR7N0Q7</accession>
<dbReference type="EMBL" id="JACRSX010000002">
    <property type="protein sequence ID" value="MBC8561652.1"/>
    <property type="molecule type" value="Genomic_DNA"/>
</dbReference>
<comment type="catalytic activity">
    <reaction evidence="8">
        <text>L-tyrosyl-[protein] + ATP = O-phospho-L-tyrosyl-[protein] + ADP + H(+)</text>
        <dbReference type="Rhea" id="RHEA:10596"/>
        <dbReference type="Rhea" id="RHEA-COMP:10136"/>
        <dbReference type="Rhea" id="RHEA-COMP:20101"/>
        <dbReference type="ChEBI" id="CHEBI:15378"/>
        <dbReference type="ChEBI" id="CHEBI:30616"/>
        <dbReference type="ChEBI" id="CHEBI:46858"/>
        <dbReference type="ChEBI" id="CHEBI:61978"/>
        <dbReference type="ChEBI" id="CHEBI:456216"/>
        <dbReference type="EC" id="2.7.10.2"/>
    </reaction>
</comment>
<evidence type="ECO:0000256" key="1">
    <source>
        <dbReference type="ARBA" id="ARBA00007316"/>
    </source>
</evidence>
<organism evidence="10 11">
    <name type="scientific">Jutongia huaianensis</name>
    <dbReference type="NCBI Taxonomy" id="2763668"/>
    <lineage>
        <taxon>Bacteria</taxon>
        <taxon>Bacillati</taxon>
        <taxon>Bacillota</taxon>
        <taxon>Clostridia</taxon>
        <taxon>Lachnospirales</taxon>
        <taxon>Lachnospiraceae</taxon>
        <taxon>Jutongia</taxon>
    </lineage>
</organism>
<protein>
    <recommendedName>
        <fullName evidence="2">non-specific protein-tyrosine kinase</fullName>
        <ecNumber evidence="2">2.7.10.2</ecNumber>
    </recommendedName>
</protein>
<keyword evidence="3" id="KW-0808">Transferase</keyword>
<evidence type="ECO:0000256" key="6">
    <source>
        <dbReference type="ARBA" id="ARBA00022840"/>
    </source>
</evidence>
<dbReference type="SUPFAM" id="SSF52540">
    <property type="entry name" value="P-loop containing nucleoside triphosphate hydrolases"/>
    <property type="match status" value="1"/>
</dbReference>
<evidence type="ECO:0000313" key="11">
    <source>
        <dbReference type="Proteomes" id="UP000606193"/>
    </source>
</evidence>
<keyword evidence="7" id="KW-0829">Tyrosine-protein kinase</keyword>
<dbReference type="Gene3D" id="3.40.50.300">
    <property type="entry name" value="P-loop containing nucleotide triphosphate hydrolases"/>
    <property type="match status" value="1"/>
</dbReference>
<dbReference type="GO" id="GO:0016301">
    <property type="term" value="F:kinase activity"/>
    <property type="evidence" value="ECO:0007669"/>
    <property type="project" value="UniProtKB-KW"/>
</dbReference>
<sequence length="245" mass="26932">MAKVLFEGRKELDYRVNEAYKSLRTNVQFSGTDVQVIDFTSCTPNEGKSSVSFNLAVSFADSGKRVVMIDADMRKSVLAGRYKVGGVEAGLAHYLSGQKTLDEVCLKTDIEGMDIIFSGPFVPNPAELLESQNFHDLVQYCREHYDYVLIDTPPLGSVIDSAIVAKECDGAIIVIEADAVSYRFVQNVKNQLAKSDVKILGTVLNKVPMGNGKYGYGKYGKYGYGKYGKYGEYGDYGAYGHDGDK</sequence>
<comment type="caution">
    <text evidence="10">The sequence shown here is derived from an EMBL/GenBank/DDBJ whole genome shotgun (WGS) entry which is preliminary data.</text>
</comment>
<dbReference type="InterPro" id="IPR005702">
    <property type="entry name" value="Wzc-like_C"/>
</dbReference>
<evidence type="ECO:0000256" key="5">
    <source>
        <dbReference type="ARBA" id="ARBA00022777"/>
    </source>
</evidence>
<evidence type="ECO:0000256" key="4">
    <source>
        <dbReference type="ARBA" id="ARBA00022741"/>
    </source>
</evidence>
<evidence type="ECO:0000313" key="10">
    <source>
        <dbReference type="EMBL" id="MBC8561652.1"/>
    </source>
</evidence>
<dbReference type="CDD" id="cd05387">
    <property type="entry name" value="BY-kinase"/>
    <property type="match status" value="1"/>
</dbReference>
<keyword evidence="4" id="KW-0547">Nucleotide-binding</keyword>
<dbReference type="InterPro" id="IPR050445">
    <property type="entry name" value="Bact_polysacc_biosynth/exp"/>
</dbReference>
<comment type="similarity">
    <text evidence="1">Belongs to the CpsD/CapB family.</text>
</comment>
<evidence type="ECO:0000256" key="7">
    <source>
        <dbReference type="ARBA" id="ARBA00023137"/>
    </source>
</evidence>
<dbReference type="RefSeq" id="WP_249297319.1">
    <property type="nucleotide sequence ID" value="NZ_JACRSX010000002.1"/>
</dbReference>
<keyword evidence="11" id="KW-1185">Reference proteome</keyword>
<proteinExistence type="inferred from homology"/>
<evidence type="ECO:0000259" key="9">
    <source>
        <dbReference type="Pfam" id="PF13614"/>
    </source>
</evidence>
<dbReference type="PANTHER" id="PTHR32309">
    <property type="entry name" value="TYROSINE-PROTEIN KINASE"/>
    <property type="match status" value="1"/>
</dbReference>
<keyword evidence="5 10" id="KW-0418">Kinase</keyword>
<dbReference type="Pfam" id="PF13614">
    <property type="entry name" value="AAA_31"/>
    <property type="match status" value="1"/>
</dbReference>
<reference evidence="10 11" key="1">
    <citation type="submission" date="2020-08" db="EMBL/GenBank/DDBJ databases">
        <title>Genome public.</title>
        <authorList>
            <person name="Liu C."/>
            <person name="Sun Q."/>
        </authorList>
    </citation>
    <scope>NUCLEOTIDE SEQUENCE [LARGE SCALE GENOMIC DNA]</scope>
    <source>
        <strain evidence="10 11">NSJ-37</strain>
    </source>
</reference>
<dbReference type="InterPro" id="IPR025669">
    <property type="entry name" value="AAA_dom"/>
</dbReference>
<dbReference type="InterPro" id="IPR027417">
    <property type="entry name" value="P-loop_NTPase"/>
</dbReference>
<keyword evidence="6" id="KW-0067">ATP-binding</keyword>
<dbReference type="Proteomes" id="UP000606193">
    <property type="component" value="Unassembled WGS sequence"/>
</dbReference>
<evidence type="ECO:0000256" key="3">
    <source>
        <dbReference type="ARBA" id="ARBA00022679"/>
    </source>
</evidence>
<evidence type="ECO:0000256" key="8">
    <source>
        <dbReference type="ARBA" id="ARBA00051245"/>
    </source>
</evidence>
<dbReference type="EC" id="2.7.10.2" evidence="2"/>
<name>A0ABR7N0Q7_9FIRM</name>
<dbReference type="NCBIfam" id="TIGR01007">
    <property type="entry name" value="eps_fam"/>
    <property type="match status" value="1"/>
</dbReference>